<feature type="domain" description="BZIP" evidence="6">
    <location>
        <begin position="181"/>
        <end position="244"/>
    </location>
</feature>
<dbReference type="AlphaFoldDB" id="A0A6P8NSL2"/>
<dbReference type="Gene3D" id="1.20.5.170">
    <property type="match status" value="1"/>
</dbReference>
<feature type="coiled-coil region" evidence="4">
    <location>
        <begin position="206"/>
        <end position="247"/>
    </location>
</feature>
<dbReference type="GO" id="GO:0005634">
    <property type="term" value="C:nucleus"/>
    <property type="evidence" value="ECO:0007669"/>
    <property type="project" value="TreeGrafter"/>
</dbReference>
<proteinExistence type="predicted"/>
<dbReference type="CDD" id="cd14718">
    <property type="entry name" value="bZIP_Maf_large"/>
    <property type="match status" value="1"/>
</dbReference>
<dbReference type="InterPro" id="IPR008917">
    <property type="entry name" value="TF_DNA-bd_sf"/>
</dbReference>
<evidence type="ECO:0000256" key="1">
    <source>
        <dbReference type="ARBA" id="ARBA00023015"/>
    </source>
</evidence>
<dbReference type="PROSITE" id="PS50217">
    <property type="entry name" value="BZIP"/>
    <property type="match status" value="1"/>
</dbReference>
<evidence type="ECO:0000313" key="7">
    <source>
        <dbReference type="Proteomes" id="UP000515159"/>
    </source>
</evidence>
<keyword evidence="4" id="KW-0175">Coiled coil</keyword>
<evidence type="ECO:0000256" key="3">
    <source>
        <dbReference type="ARBA" id="ARBA00023163"/>
    </source>
</evidence>
<dbReference type="SMART" id="SM00338">
    <property type="entry name" value="BRLZ"/>
    <property type="match status" value="1"/>
</dbReference>
<evidence type="ECO:0000313" key="8">
    <source>
        <dbReference type="RefSeq" id="XP_033779337.1"/>
    </source>
</evidence>
<dbReference type="InterPro" id="IPR024874">
    <property type="entry name" value="Transcription_factor_Maf_fam"/>
</dbReference>
<dbReference type="Pfam" id="PF08383">
    <property type="entry name" value="Maf_N"/>
    <property type="match status" value="1"/>
</dbReference>
<dbReference type="PANTHER" id="PTHR10129:SF24">
    <property type="entry name" value="NEURAL RETINA-SPECIFIC LEUCINE ZIPPER PROTEIN"/>
    <property type="match status" value="1"/>
</dbReference>
<protein>
    <submittedName>
        <fullName evidence="8">Neural retina-specific leucine zipper protein</fullName>
    </submittedName>
</protein>
<dbReference type="OrthoDB" id="5974330at2759"/>
<dbReference type="RefSeq" id="XP_033779337.1">
    <property type="nucleotide sequence ID" value="XM_033923446.1"/>
</dbReference>
<dbReference type="InterPro" id="IPR004827">
    <property type="entry name" value="bZIP"/>
</dbReference>
<dbReference type="InterPro" id="IPR013592">
    <property type="entry name" value="Maf_TF_N"/>
</dbReference>
<evidence type="ECO:0000256" key="5">
    <source>
        <dbReference type="SAM" id="MobiDB-lite"/>
    </source>
</evidence>
<dbReference type="FunFam" id="1.20.5.170:FF:000016">
    <property type="entry name" value="MAF bZIP transcription factor"/>
    <property type="match status" value="1"/>
</dbReference>
<keyword evidence="7" id="KW-1185">Reference proteome</keyword>
<evidence type="ECO:0000259" key="6">
    <source>
        <dbReference type="PROSITE" id="PS50217"/>
    </source>
</evidence>
<reference evidence="8" key="1">
    <citation type="submission" date="2025-08" db="UniProtKB">
        <authorList>
            <consortium name="RefSeq"/>
        </authorList>
    </citation>
    <scope>IDENTIFICATION</scope>
</reference>
<keyword evidence="2" id="KW-0238">DNA-binding</keyword>
<accession>A0A6P8NSL2</accession>
<dbReference type="KEGG" id="gsh:117349841"/>
<name>A0A6P8NSL2_GEOSA</name>
<keyword evidence="3" id="KW-0804">Transcription</keyword>
<dbReference type="InterPro" id="IPR046347">
    <property type="entry name" value="bZIP_sf"/>
</dbReference>
<dbReference type="GO" id="GO:0000981">
    <property type="term" value="F:DNA-binding transcription factor activity, RNA polymerase II-specific"/>
    <property type="evidence" value="ECO:0007669"/>
    <property type="project" value="TreeGrafter"/>
</dbReference>
<dbReference type="SUPFAM" id="SSF57959">
    <property type="entry name" value="Leucine zipper domain"/>
    <property type="match status" value="1"/>
</dbReference>
<dbReference type="Proteomes" id="UP000515159">
    <property type="component" value="Chromosome 16"/>
</dbReference>
<dbReference type="InterPro" id="IPR004826">
    <property type="entry name" value="bZIP_Maf"/>
</dbReference>
<dbReference type="InParanoid" id="A0A6P8NSL2"/>
<evidence type="ECO:0000256" key="2">
    <source>
        <dbReference type="ARBA" id="ARBA00023125"/>
    </source>
</evidence>
<dbReference type="PANTHER" id="PTHR10129">
    <property type="entry name" value="TRANSCRIPTION FACTOR MAF"/>
    <property type="match status" value="1"/>
</dbReference>
<gene>
    <name evidence="8" type="primary">NRL</name>
</gene>
<sequence>MSLHVLDLPTSPLAMEYVNDFDLMKFEVKREPLDGAPCPTTRGGASISSTPCSSMPPSPTFSDRSSNDQKATLEDLCWLATLQQQMGTEGLSLMPEDAMEALLNSTTTVTVGHNSQTQGLEVYRGSHHHAHQGYLLSMEELRSHQQFFPPEERFSDDQLVSMSVRELNRQLRGCSKEEVLRLKQKRRTLKNRGYAQSCRHKRVQQRHVLESEKSRLARQLEQLQQEAAQLTRERDAYKARYERLLAGAFIGADSGLSPPSSPSHFFQ</sequence>
<organism evidence="7 8">
    <name type="scientific">Geotrypetes seraphini</name>
    <name type="common">Gaboon caecilian</name>
    <name type="synonym">Caecilia seraphini</name>
    <dbReference type="NCBI Taxonomy" id="260995"/>
    <lineage>
        <taxon>Eukaryota</taxon>
        <taxon>Metazoa</taxon>
        <taxon>Chordata</taxon>
        <taxon>Craniata</taxon>
        <taxon>Vertebrata</taxon>
        <taxon>Euteleostomi</taxon>
        <taxon>Amphibia</taxon>
        <taxon>Gymnophiona</taxon>
        <taxon>Geotrypetes</taxon>
    </lineage>
</organism>
<dbReference type="GeneID" id="117349841"/>
<evidence type="ECO:0000256" key="4">
    <source>
        <dbReference type="SAM" id="Coils"/>
    </source>
</evidence>
<feature type="region of interest" description="Disordered" evidence="5">
    <location>
        <begin position="33"/>
        <end position="67"/>
    </location>
</feature>
<dbReference type="Pfam" id="PF03131">
    <property type="entry name" value="bZIP_Maf"/>
    <property type="match status" value="1"/>
</dbReference>
<keyword evidence="1" id="KW-0805">Transcription regulation</keyword>
<dbReference type="SUPFAM" id="SSF47454">
    <property type="entry name" value="A DNA-binding domain in eukaryotic transcription factors"/>
    <property type="match status" value="1"/>
</dbReference>
<dbReference type="CTD" id="4901"/>
<dbReference type="GO" id="GO:0000978">
    <property type="term" value="F:RNA polymerase II cis-regulatory region sequence-specific DNA binding"/>
    <property type="evidence" value="ECO:0007669"/>
    <property type="project" value="TreeGrafter"/>
</dbReference>